<accession>A0ABS9UU11</accession>
<dbReference type="EMBL" id="JAKZGS010000028">
    <property type="protein sequence ID" value="MCH7400113.1"/>
    <property type="molecule type" value="Genomic_DNA"/>
</dbReference>
<organism evidence="1 2">
    <name type="scientific">Belliella calami</name>
    <dbReference type="NCBI Taxonomy" id="2923436"/>
    <lineage>
        <taxon>Bacteria</taxon>
        <taxon>Pseudomonadati</taxon>
        <taxon>Bacteroidota</taxon>
        <taxon>Cytophagia</taxon>
        <taxon>Cytophagales</taxon>
        <taxon>Cyclobacteriaceae</taxon>
        <taxon>Belliella</taxon>
    </lineage>
</organism>
<evidence type="ECO:0000313" key="1">
    <source>
        <dbReference type="EMBL" id="MCH7400113.1"/>
    </source>
</evidence>
<evidence type="ECO:0000313" key="2">
    <source>
        <dbReference type="Proteomes" id="UP001165488"/>
    </source>
</evidence>
<name>A0ABS9UU11_9BACT</name>
<keyword evidence="2" id="KW-1185">Reference proteome</keyword>
<gene>
    <name evidence="1" type="ORF">MM236_19110</name>
</gene>
<sequence length="147" mass="16648">MDIDGIYLKVCDLIAEVPEVKWIDMDFGQLDDFNTRPMVAFPCALIGIDIINAIELGQKKQKCQVLVNVKLAFDYKGESAHLAPENVKDRSLAYYAVVKNVYKKLQGQRVGTTPLKRQRQIETARPDRIKICELPFSTEFLDVSAAE</sequence>
<comment type="caution">
    <text evidence="1">The sequence shown here is derived from an EMBL/GenBank/DDBJ whole genome shotgun (WGS) entry which is preliminary data.</text>
</comment>
<dbReference type="Proteomes" id="UP001165488">
    <property type="component" value="Unassembled WGS sequence"/>
</dbReference>
<dbReference type="RefSeq" id="WP_241276606.1">
    <property type="nucleotide sequence ID" value="NZ_JAKZGS010000028.1"/>
</dbReference>
<proteinExistence type="predicted"/>
<protein>
    <submittedName>
        <fullName evidence="1">Uncharacterized protein</fullName>
    </submittedName>
</protein>
<reference evidence="1" key="1">
    <citation type="submission" date="2022-03" db="EMBL/GenBank/DDBJ databases">
        <title>De novo assembled genomes of Belliella spp. (Cyclobacteriaceae) strains.</title>
        <authorList>
            <person name="Szabo A."/>
            <person name="Korponai K."/>
            <person name="Felfoldi T."/>
        </authorList>
    </citation>
    <scope>NUCLEOTIDE SEQUENCE</scope>
    <source>
        <strain evidence="1">DSM 107340</strain>
    </source>
</reference>